<dbReference type="Proteomes" id="UP000033572">
    <property type="component" value="Unassembled WGS sequence"/>
</dbReference>
<dbReference type="RefSeq" id="WP_052677763.1">
    <property type="nucleotide sequence ID" value="NZ_CP031425.1"/>
</dbReference>
<dbReference type="Pfam" id="PF12730">
    <property type="entry name" value="ABC2_membrane_4"/>
    <property type="match status" value="1"/>
</dbReference>
<accession>A0A0F0KHS1</accession>
<name>A0A0F0KHS1_9MICO</name>
<proteinExistence type="predicted"/>
<keyword evidence="1" id="KW-1133">Transmembrane helix</keyword>
<dbReference type="EMBL" id="JYIU01000044">
    <property type="protein sequence ID" value="KJL19999.1"/>
    <property type="molecule type" value="Genomic_DNA"/>
</dbReference>
<dbReference type="AlphaFoldDB" id="A0A0F0KHS1"/>
<keyword evidence="1" id="KW-0812">Transmembrane</keyword>
<comment type="caution">
    <text evidence="2">The sequence shown here is derived from an EMBL/GenBank/DDBJ whole genome shotgun (WGS) entry which is preliminary data.</text>
</comment>
<feature type="transmembrane region" description="Helical" evidence="1">
    <location>
        <begin position="174"/>
        <end position="199"/>
    </location>
</feature>
<evidence type="ECO:0000313" key="3">
    <source>
        <dbReference type="Proteomes" id="UP000033572"/>
    </source>
</evidence>
<protein>
    <submittedName>
        <fullName evidence="2">ABC-2 family transporter protein</fullName>
    </submittedName>
</protein>
<feature type="transmembrane region" description="Helical" evidence="1">
    <location>
        <begin position="144"/>
        <end position="167"/>
    </location>
</feature>
<dbReference type="PATRIC" id="fig|104336.4.peg.2221"/>
<keyword evidence="1" id="KW-0472">Membrane</keyword>
<organism evidence="2 3">
    <name type="scientific">Microbacterium foliorum</name>
    <dbReference type="NCBI Taxonomy" id="104336"/>
    <lineage>
        <taxon>Bacteria</taxon>
        <taxon>Bacillati</taxon>
        <taxon>Actinomycetota</taxon>
        <taxon>Actinomycetes</taxon>
        <taxon>Micrococcales</taxon>
        <taxon>Microbacteriaceae</taxon>
        <taxon>Microbacterium</taxon>
    </lineage>
</organism>
<dbReference type="GeneID" id="94444599"/>
<dbReference type="KEGG" id="mfol:DXT68_09345"/>
<evidence type="ECO:0000256" key="1">
    <source>
        <dbReference type="SAM" id="Phobius"/>
    </source>
</evidence>
<feature type="transmembrane region" description="Helical" evidence="1">
    <location>
        <begin position="59"/>
        <end position="77"/>
    </location>
</feature>
<keyword evidence="3" id="KW-1185">Reference proteome</keyword>
<gene>
    <name evidence="2" type="ORF">RN50_02175</name>
</gene>
<feature type="transmembrane region" description="Helical" evidence="1">
    <location>
        <begin position="219"/>
        <end position="240"/>
    </location>
</feature>
<evidence type="ECO:0000313" key="2">
    <source>
        <dbReference type="EMBL" id="KJL19999.1"/>
    </source>
</evidence>
<reference evidence="2 3" key="1">
    <citation type="submission" date="2015-02" db="EMBL/GenBank/DDBJ databases">
        <title>Draft genome sequences of ten Microbacterium spp. with emphasis on heavy metal contaminated environments.</title>
        <authorList>
            <person name="Corretto E."/>
        </authorList>
    </citation>
    <scope>NUCLEOTIDE SEQUENCE [LARGE SCALE GENOMIC DNA]</scope>
    <source>
        <strain evidence="2 3">DSM 12966</strain>
    </source>
</reference>
<feature type="transmembrane region" description="Helical" evidence="1">
    <location>
        <begin position="98"/>
        <end position="124"/>
    </location>
</feature>
<sequence>MIRSLRAEWTKALTLRSVQGTLAAALLVPPALALASGLAFDGATAAARSFPVESHGFETAGFGQPLIILLAALIAGSEYADGQLRTTLTATPRRGRVIAAKVTVIATTTVLIGILATSAAVLLAHAALGEQGLSISEFSAGMGWNVVGVAVNYTLIGVISAAITLLARTSVVALVVLVPVVLGLSLSLLGVLPWVRFLPDLAGIQLLTGYPGIGLLDPLPGGLVMATWTLLLAVASWLVFRTRDTDG</sequence>